<keyword evidence="11" id="KW-0999">Mitochondrion inner membrane</keyword>
<evidence type="ECO:0000256" key="13">
    <source>
        <dbReference type="ARBA" id="ARBA00022989"/>
    </source>
</evidence>
<feature type="transmembrane region" description="Helical" evidence="19">
    <location>
        <begin position="28"/>
        <end position="47"/>
    </location>
</feature>
<sequence>MPTFESKPLRETNSLVANLAPKVRRRPLLFFGIPFLATIVGASFGLANLTQTRYDYNATKVQTISKEEELRMKKDRKRIDIREEYFRLQAKEDELDNWEPMRIERPDGVADWGVAPTSYRSLETESLLPQDAAEEKSKEITANNVRSSSKQPQVVLGPDGKPCRACNSKLAFAAAMKGAKIPGSGSTSKDASKKDPLSTSAAASAAAALASTSGSSTERACPPDGEELGRFAWTLLHSAAAYFPQDPSAQQQNSMLAMFRALPHIYPCHSCAEALGEEYKREEKEGGWEDRNLKLAEAVRSGPALRKWLCGIHNEVNQRLVKMADDQTSAAIKDEEFENKKQATSSLKSFLSGGFGGVCSVLVGHPFDLTKTRLQTAADGKYTGGLDVVRKTIKADGIKGMYRGMGPPLVGVTPIFALSFWSYDMGKKLVYAMTPNRTDPKLSIPELAFAGFFSSIPTTMVAGPAERVKVLLQLQGQGTTGGPTYNGPVDVVRQLYKEGGLKSIFRGTGATLARDGPGSAAYFCAYEASKRLLTPAGQDPQQLNFLNVLTAGGLAGMAMWALAIPPDVIKSRYQGAPHGTYSSFLDCAKQTVAKDGMKALFKGFGPAMARAFPANAATFLGVEVSLQAMNKMF</sequence>
<dbReference type="InterPro" id="IPR023395">
    <property type="entry name" value="MCP_dom_sf"/>
</dbReference>
<protein>
    <recommendedName>
        <fullName evidence="19">Sulfhydryl oxidase</fullName>
        <ecNumber evidence="19">1.8.3.2</ecNumber>
    </recommendedName>
</protein>
<comment type="similarity">
    <text evidence="6">Belongs to the COX16 family.</text>
</comment>
<evidence type="ECO:0000256" key="15">
    <source>
        <dbReference type="ARBA" id="ARBA00023128"/>
    </source>
</evidence>
<feature type="repeat" description="Solcar" evidence="18">
    <location>
        <begin position="442"/>
        <end position="532"/>
    </location>
</feature>
<keyword evidence="7" id="KW-0813">Transport</keyword>
<feature type="compositionally biased region" description="Polar residues" evidence="20">
    <location>
        <begin position="140"/>
        <end position="152"/>
    </location>
</feature>
<accession>A0A8H8QIG4</accession>
<feature type="domain" description="ERV/ALR sulfhydryl oxidase" evidence="21">
    <location>
        <begin position="221"/>
        <end position="337"/>
    </location>
</feature>
<dbReference type="SUPFAM" id="SSF103506">
    <property type="entry name" value="Mitochondrial carrier"/>
    <property type="match status" value="1"/>
</dbReference>
<dbReference type="GO" id="GO:0006839">
    <property type="term" value="P:mitochondrial transport"/>
    <property type="evidence" value="ECO:0007669"/>
    <property type="project" value="TreeGrafter"/>
</dbReference>
<comment type="cofactor">
    <cofactor evidence="1 19">
        <name>FAD</name>
        <dbReference type="ChEBI" id="CHEBI:57692"/>
    </cofactor>
</comment>
<keyword evidence="13 19" id="KW-1133">Transmembrane helix</keyword>
<dbReference type="Proteomes" id="UP000658997">
    <property type="component" value="Unassembled WGS sequence"/>
</dbReference>
<evidence type="ECO:0000256" key="2">
    <source>
        <dbReference type="ARBA" id="ARBA00002490"/>
    </source>
</evidence>
<organism evidence="22 23">
    <name type="scientific">Ustilago bromivora</name>
    <dbReference type="NCBI Taxonomy" id="307758"/>
    <lineage>
        <taxon>Eukaryota</taxon>
        <taxon>Fungi</taxon>
        <taxon>Dikarya</taxon>
        <taxon>Basidiomycota</taxon>
        <taxon>Ustilaginomycotina</taxon>
        <taxon>Ustilaginomycetes</taxon>
        <taxon>Ustilaginales</taxon>
        <taxon>Ustilaginaceae</taxon>
        <taxon>Ustilago</taxon>
    </lineage>
</organism>
<evidence type="ECO:0000256" key="9">
    <source>
        <dbReference type="ARBA" id="ARBA00022692"/>
    </source>
</evidence>
<keyword evidence="9 18" id="KW-0812">Transmembrane</keyword>
<evidence type="ECO:0000256" key="3">
    <source>
        <dbReference type="ARBA" id="ARBA00004225"/>
    </source>
</evidence>
<keyword evidence="17" id="KW-1015">Disulfide bond</keyword>
<reference evidence="22" key="1">
    <citation type="submission" date="2018-08" db="EMBL/GenBank/DDBJ databases">
        <authorList>
            <person name="Guldener U."/>
        </authorList>
    </citation>
    <scope>NUCLEOTIDE SEQUENCE</scope>
    <source>
        <strain evidence="22">UB2</strain>
    </source>
</reference>
<evidence type="ECO:0000313" key="22">
    <source>
        <dbReference type="EMBL" id="SYW75855.1"/>
    </source>
</evidence>
<dbReference type="GO" id="GO:0016972">
    <property type="term" value="F:thiol oxidase activity"/>
    <property type="evidence" value="ECO:0007669"/>
    <property type="project" value="UniProtKB-EC"/>
</dbReference>
<dbReference type="SUPFAM" id="SSF69000">
    <property type="entry name" value="FAD-dependent thiol oxidase"/>
    <property type="match status" value="1"/>
</dbReference>
<dbReference type="InterPro" id="IPR017905">
    <property type="entry name" value="ERV/ALR_sulphydryl_oxidase"/>
</dbReference>
<dbReference type="EMBL" id="ULHB01000011">
    <property type="protein sequence ID" value="SYW75855.1"/>
    <property type="molecule type" value="Genomic_DNA"/>
</dbReference>
<evidence type="ECO:0000256" key="4">
    <source>
        <dbReference type="ARBA" id="ARBA00004434"/>
    </source>
</evidence>
<evidence type="ECO:0000256" key="18">
    <source>
        <dbReference type="PROSITE-ProRule" id="PRU00282"/>
    </source>
</evidence>
<dbReference type="InterPro" id="IPR020164">
    <property type="entry name" value="Cyt_c_Oxase_assmbl_COX16"/>
</dbReference>
<evidence type="ECO:0000256" key="10">
    <source>
        <dbReference type="ARBA" id="ARBA00022737"/>
    </source>
</evidence>
<keyword evidence="16 18" id="KW-0472">Membrane</keyword>
<comment type="similarity">
    <text evidence="5">Belongs to the mitochondrial carrier (TC 2.A.29) family.</text>
</comment>
<evidence type="ECO:0000256" key="5">
    <source>
        <dbReference type="ARBA" id="ARBA00006375"/>
    </source>
</evidence>
<dbReference type="Gene3D" id="1.20.120.310">
    <property type="entry name" value="ERV/ALR sulfhydryl oxidase domain"/>
    <property type="match status" value="1"/>
</dbReference>
<comment type="function">
    <text evidence="2">Required for the assembly of the mitochondrial respiratory chain complex IV (CIV), also known as cytochrome c oxidase. May participate in merging the COX1 and COX2 assembly lines.</text>
</comment>
<comment type="caution">
    <text evidence="22">The sequence shown here is derived from an EMBL/GenBank/DDBJ whole genome shotgun (WGS) entry which is preliminary data.</text>
</comment>
<dbReference type="PROSITE" id="PS50920">
    <property type="entry name" value="SOLCAR"/>
    <property type="match status" value="3"/>
</dbReference>
<keyword evidence="15" id="KW-0496">Mitochondrion</keyword>
<dbReference type="PANTHER" id="PTHR45624:SF4">
    <property type="entry name" value="CONGESTED-LIKE TRACHEA PROTEIN-RELATED"/>
    <property type="match status" value="1"/>
</dbReference>
<evidence type="ECO:0000256" key="8">
    <source>
        <dbReference type="ARBA" id="ARBA00022630"/>
    </source>
</evidence>
<keyword evidence="14 19" id="KW-0560">Oxidoreductase</keyword>
<dbReference type="GO" id="GO:1902603">
    <property type="term" value="P:carnitine transmembrane transport"/>
    <property type="evidence" value="ECO:0007669"/>
    <property type="project" value="TreeGrafter"/>
</dbReference>
<evidence type="ECO:0000256" key="14">
    <source>
        <dbReference type="ARBA" id="ARBA00023002"/>
    </source>
</evidence>
<dbReference type="Pfam" id="PF00153">
    <property type="entry name" value="Mito_carr"/>
    <property type="match status" value="3"/>
</dbReference>
<dbReference type="GO" id="GO:0015227">
    <property type="term" value="F:O-acyl-L-carnitine transmembrane transporter activity"/>
    <property type="evidence" value="ECO:0007669"/>
    <property type="project" value="TreeGrafter"/>
</dbReference>
<evidence type="ECO:0000256" key="12">
    <source>
        <dbReference type="ARBA" id="ARBA00022827"/>
    </source>
</evidence>
<dbReference type="PANTHER" id="PTHR45624">
    <property type="entry name" value="MITOCHONDRIAL BASIC AMINO ACIDS TRANSPORTER-RELATED"/>
    <property type="match status" value="1"/>
</dbReference>
<dbReference type="Pfam" id="PF04777">
    <property type="entry name" value="Evr1_Alr"/>
    <property type="match status" value="1"/>
</dbReference>
<feature type="repeat" description="Solcar" evidence="18">
    <location>
        <begin position="543"/>
        <end position="628"/>
    </location>
</feature>
<dbReference type="PROSITE" id="PS51324">
    <property type="entry name" value="ERV_ALR"/>
    <property type="match status" value="1"/>
</dbReference>
<evidence type="ECO:0000256" key="6">
    <source>
        <dbReference type="ARBA" id="ARBA00008370"/>
    </source>
</evidence>
<evidence type="ECO:0000256" key="1">
    <source>
        <dbReference type="ARBA" id="ARBA00001974"/>
    </source>
</evidence>
<proteinExistence type="inferred from homology"/>
<dbReference type="Gene3D" id="4.10.320.60">
    <property type="match status" value="1"/>
</dbReference>
<dbReference type="Pfam" id="PF14138">
    <property type="entry name" value="COX16"/>
    <property type="match status" value="1"/>
</dbReference>
<comment type="catalytic activity">
    <reaction evidence="19">
        <text>2 R'C(R)SH + O2 = R'C(R)S-S(R)CR' + H2O2</text>
        <dbReference type="Rhea" id="RHEA:17357"/>
        <dbReference type="ChEBI" id="CHEBI:15379"/>
        <dbReference type="ChEBI" id="CHEBI:16240"/>
        <dbReference type="ChEBI" id="CHEBI:16520"/>
        <dbReference type="ChEBI" id="CHEBI:17412"/>
        <dbReference type="EC" id="1.8.3.2"/>
    </reaction>
</comment>
<keyword evidence="10" id="KW-0677">Repeat</keyword>
<dbReference type="EC" id="1.8.3.2" evidence="19"/>
<evidence type="ECO:0000313" key="23">
    <source>
        <dbReference type="Proteomes" id="UP000658997"/>
    </source>
</evidence>
<dbReference type="GO" id="GO:0005743">
    <property type="term" value="C:mitochondrial inner membrane"/>
    <property type="evidence" value="ECO:0007669"/>
    <property type="project" value="UniProtKB-SubCell"/>
</dbReference>
<dbReference type="InterPro" id="IPR036774">
    <property type="entry name" value="ERV/ALR_sulphydryl_oxid_sf"/>
</dbReference>
<evidence type="ECO:0000256" key="16">
    <source>
        <dbReference type="ARBA" id="ARBA00023136"/>
    </source>
</evidence>
<evidence type="ECO:0000259" key="21">
    <source>
        <dbReference type="PROSITE" id="PS51324"/>
    </source>
</evidence>
<evidence type="ECO:0000256" key="17">
    <source>
        <dbReference type="ARBA" id="ARBA00023157"/>
    </source>
</evidence>
<gene>
    <name evidence="22" type="ORF">UBRO2_01010</name>
</gene>
<dbReference type="AlphaFoldDB" id="A0A8H8QIG4"/>
<keyword evidence="23" id="KW-1185">Reference proteome</keyword>
<evidence type="ECO:0000256" key="7">
    <source>
        <dbReference type="ARBA" id="ARBA00022448"/>
    </source>
</evidence>
<evidence type="ECO:0000256" key="20">
    <source>
        <dbReference type="SAM" id="MobiDB-lite"/>
    </source>
</evidence>
<keyword evidence="8 19" id="KW-0285">Flavoprotein</keyword>
<dbReference type="Gene3D" id="1.50.40.10">
    <property type="entry name" value="Mitochondrial carrier domain"/>
    <property type="match status" value="1"/>
</dbReference>
<keyword evidence="12 19" id="KW-0274">FAD</keyword>
<feature type="region of interest" description="Disordered" evidence="20">
    <location>
        <begin position="130"/>
        <end position="159"/>
    </location>
</feature>
<evidence type="ECO:0000256" key="11">
    <source>
        <dbReference type="ARBA" id="ARBA00022792"/>
    </source>
</evidence>
<dbReference type="InterPro" id="IPR050567">
    <property type="entry name" value="Mitochondrial_Carrier"/>
</dbReference>
<name>A0A8H8QIG4_9BASI</name>
<comment type="subcellular location">
    <subcellularLocation>
        <location evidence="4">Mitochondrion inner membrane</location>
        <topology evidence="4">Single-pass membrane protein</topology>
    </subcellularLocation>
    <subcellularLocation>
        <location evidence="3">Mitochondrion membrane</location>
        <topology evidence="3">Multi-pass membrane protein</topology>
    </subcellularLocation>
</comment>
<dbReference type="InterPro" id="IPR018108">
    <property type="entry name" value="MCP_transmembrane"/>
</dbReference>
<feature type="repeat" description="Solcar" evidence="18">
    <location>
        <begin position="344"/>
        <end position="429"/>
    </location>
</feature>
<evidence type="ECO:0000256" key="19">
    <source>
        <dbReference type="RuleBase" id="RU371123"/>
    </source>
</evidence>